<accession>A0A2H0K9T1</accession>
<evidence type="ECO:0000256" key="4">
    <source>
        <dbReference type="PROSITE-ProRule" id="PRU00510"/>
    </source>
</evidence>
<keyword evidence="2" id="KW-0863">Zinc-finger</keyword>
<evidence type="ECO:0000256" key="2">
    <source>
        <dbReference type="ARBA" id="ARBA00022771"/>
    </source>
</evidence>
<dbReference type="AlphaFoldDB" id="A0A2H0K9T1"/>
<dbReference type="Pfam" id="PF01258">
    <property type="entry name" value="zf-dskA_traR"/>
    <property type="match status" value="1"/>
</dbReference>
<comment type="caution">
    <text evidence="7">The sequence shown here is derived from an EMBL/GenBank/DDBJ whole genome shotgun (WGS) entry which is preliminary data.</text>
</comment>
<reference evidence="7 8" key="1">
    <citation type="submission" date="2017-09" db="EMBL/GenBank/DDBJ databases">
        <title>Depth-based differentiation of microbial function through sediment-hosted aquifers and enrichment of novel symbionts in the deep terrestrial subsurface.</title>
        <authorList>
            <person name="Probst A.J."/>
            <person name="Ladd B."/>
            <person name="Jarett J.K."/>
            <person name="Geller-Mcgrath D.E."/>
            <person name="Sieber C.M."/>
            <person name="Emerson J.B."/>
            <person name="Anantharaman K."/>
            <person name="Thomas B.C."/>
            <person name="Malmstrom R."/>
            <person name="Stieglmeier M."/>
            <person name="Klingl A."/>
            <person name="Woyke T."/>
            <person name="Ryan C.M."/>
            <person name="Banfield J.F."/>
        </authorList>
    </citation>
    <scope>NUCLEOTIDE SEQUENCE [LARGE SCALE GENOMIC DNA]</scope>
    <source>
        <strain evidence="7">CG11_big_fil_rev_8_21_14_0_20_40_24</strain>
    </source>
</reference>
<evidence type="ECO:0000256" key="1">
    <source>
        <dbReference type="ARBA" id="ARBA00022723"/>
    </source>
</evidence>
<evidence type="ECO:0000313" key="8">
    <source>
        <dbReference type="Proteomes" id="UP000229834"/>
    </source>
</evidence>
<dbReference type="Gene3D" id="1.20.120.910">
    <property type="entry name" value="DksA, coiled-coil domain"/>
    <property type="match status" value="1"/>
</dbReference>
<proteinExistence type="predicted"/>
<dbReference type="PANTHER" id="PTHR33823">
    <property type="entry name" value="RNA POLYMERASE-BINDING TRANSCRIPTION FACTOR DKSA-RELATED"/>
    <property type="match status" value="1"/>
</dbReference>
<evidence type="ECO:0000313" key="7">
    <source>
        <dbReference type="EMBL" id="PIQ67134.1"/>
    </source>
</evidence>
<organism evidence="7 8">
    <name type="scientific">Candidatus Zambryskibacteria bacterium CG11_big_fil_rev_8_21_14_0_20_40_24</name>
    <dbReference type="NCBI Taxonomy" id="1975116"/>
    <lineage>
        <taxon>Bacteria</taxon>
        <taxon>Candidatus Zambryskiibacteriota</taxon>
    </lineage>
</organism>
<dbReference type="InterPro" id="IPR000962">
    <property type="entry name" value="Znf_DskA_TraR"/>
</dbReference>
<evidence type="ECO:0000256" key="5">
    <source>
        <dbReference type="SAM" id="MobiDB-lite"/>
    </source>
</evidence>
<protein>
    <recommendedName>
        <fullName evidence="6">Zinc finger DksA/TraR C4-type domain-containing protein</fullName>
    </recommendedName>
</protein>
<name>A0A2H0K9T1_9BACT</name>
<dbReference type="GO" id="GO:0008270">
    <property type="term" value="F:zinc ion binding"/>
    <property type="evidence" value="ECO:0007669"/>
    <property type="project" value="UniProtKB-KW"/>
</dbReference>
<keyword evidence="1" id="KW-0479">Metal-binding</keyword>
<dbReference type="PROSITE" id="PS51128">
    <property type="entry name" value="ZF_DKSA_2"/>
    <property type="match status" value="1"/>
</dbReference>
<dbReference type="EMBL" id="PCVC01000011">
    <property type="protein sequence ID" value="PIQ67134.1"/>
    <property type="molecule type" value="Genomic_DNA"/>
</dbReference>
<evidence type="ECO:0000256" key="3">
    <source>
        <dbReference type="ARBA" id="ARBA00022833"/>
    </source>
</evidence>
<feature type="domain" description="Zinc finger DksA/TraR C4-type" evidence="6">
    <location>
        <begin position="87"/>
        <end position="114"/>
    </location>
</feature>
<comment type="caution">
    <text evidence="4">Lacks conserved residue(s) required for the propagation of feature annotation.</text>
</comment>
<keyword evidence="3" id="KW-0862">Zinc</keyword>
<evidence type="ECO:0000259" key="6">
    <source>
        <dbReference type="Pfam" id="PF01258"/>
    </source>
</evidence>
<sequence>MADLKLLKEKLEKELSLLEKGLSSVGRKNPNNKSDWEALPAQMDVSASDENAVADTIEEYEGNTAVLKQLEIRYNEVRCALERMEKGTYGICSVGGEPIEEDRLMANPAATTCKNHI</sequence>
<dbReference type="Proteomes" id="UP000229834">
    <property type="component" value="Unassembled WGS sequence"/>
</dbReference>
<gene>
    <name evidence="7" type="ORF">COV95_00360</name>
</gene>
<dbReference type="PANTHER" id="PTHR33823:SF5">
    <property type="entry name" value="DNAK SUPPRESSOR PROTEIN"/>
    <property type="match status" value="1"/>
</dbReference>
<feature type="region of interest" description="Disordered" evidence="5">
    <location>
        <begin position="23"/>
        <end position="47"/>
    </location>
</feature>